<accession>A0A3M0I500</accession>
<evidence type="ECO:0000313" key="2">
    <source>
        <dbReference type="Proteomes" id="UP000270471"/>
    </source>
</evidence>
<dbReference type="OrthoDB" id="3215106at2"/>
<organism evidence="1 2">
    <name type="scientific">Streptomyces shenzhenensis</name>
    <dbReference type="NCBI Taxonomy" id="943815"/>
    <lineage>
        <taxon>Bacteria</taxon>
        <taxon>Bacillati</taxon>
        <taxon>Actinomycetota</taxon>
        <taxon>Actinomycetes</taxon>
        <taxon>Kitasatosporales</taxon>
        <taxon>Streptomycetaceae</taxon>
        <taxon>Streptomyces</taxon>
    </lineage>
</organism>
<gene>
    <name evidence="1" type="ORF">CTZ28_25050</name>
</gene>
<keyword evidence="2" id="KW-1185">Reference proteome</keyword>
<dbReference type="AlphaFoldDB" id="A0A3M0I500"/>
<name>A0A3M0I500_9ACTN</name>
<reference evidence="1 2" key="1">
    <citation type="submission" date="2017-11" db="EMBL/GenBank/DDBJ databases">
        <title>Draft genome of actinobacteria isolated from guarana (Paullinia cupana (Mart.) Ducke.</title>
        <authorList>
            <person name="Siqueira K.A."/>
            <person name="Liotti R.G."/>
            <person name="Mendes T.A.O."/>
            <person name="Soares M.A."/>
        </authorList>
    </citation>
    <scope>NUCLEOTIDE SEQUENCE [LARGE SCALE GENOMIC DNA]</scope>
    <source>
        <strain evidence="1 2">193</strain>
    </source>
</reference>
<comment type="caution">
    <text evidence="1">The sequence shown here is derived from an EMBL/GenBank/DDBJ whole genome shotgun (WGS) entry which is preliminary data.</text>
</comment>
<dbReference type="Proteomes" id="UP000270471">
    <property type="component" value="Unassembled WGS sequence"/>
</dbReference>
<evidence type="ECO:0000313" key="1">
    <source>
        <dbReference type="EMBL" id="RMB83280.1"/>
    </source>
</evidence>
<proteinExistence type="predicted"/>
<dbReference type="EMBL" id="PENI01000017">
    <property type="protein sequence ID" value="RMB83280.1"/>
    <property type="molecule type" value="Genomic_DNA"/>
</dbReference>
<protein>
    <submittedName>
        <fullName evidence="1">Uncharacterized protein</fullName>
    </submittedName>
</protein>
<dbReference type="RefSeq" id="WP_121891974.1">
    <property type="nucleotide sequence ID" value="NZ_PENI01000017.1"/>
</dbReference>
<sequence length="144" mass="15260">MGGEFGFTAERLAMSNSTTALIVGDSDQAEAAAHQALALLGRRTPDAQSAHVRGGASADLAMARLLADDVEGAAEALAPVWEIPSDQRMTGIVVRTARVHRHLSRPAYHGAQLAGQIRERIEDFNRVSPPHQIGPHVGLLALEA</sequence>